<feature type="domain" description="GH18" evidence="1">
    <location>
        <begin position="71"/>
        <end position="380"/>
    </location>
</feature>
<keyword evidence="3" id="KW-1185">Reference proteome</keyword>
<comment type="caution">
    <text evidence="2">The sequence shown here is derived from an EMBL/GenBank/DDBJ whole genome shotgun (WGS) entry which is preliminary data.</text>
</comment>
<protein>
    <submittedName>
        <fullName evidence="2">Chitinase</fullName>
    </submittedName>
</protein>
<dbReference type="InterPro" id="IPR052750">
    <property type="entry name" value="GH18_Chitinase"/>
</dbReference>
<evidence type="ECO:0000259" key="1">
    <source>
        <dbReference type="PROSITE" id="PS51910"/>
    </source>
</evidence>
<dbReference type="PANTHER" id="PTHR42976:SF1">
    <property type="entry name" value="GH18 DOMAIN-CONTAINING PROTEIN-RELATED"/>
    <property type="match status" value="1"/>
</dbReference>
<dbReference type="PROSITE" id="PS51910">
    <property type="entry name" value="GH18_2"/>
    <property type="match status" value="1"/>
</dbReference>
<proteinExistence type="predicted"/>
<dbReference type="SUPFAM" id="SSF51445">
    <property type="entry name" value="(Trans)glycosidases"/>
    <property type="match status" value="1"/>
</dbReference>
<gene>
    <name evidence="2" type="ORF">C8E83_3800</name>
</gene>
<accession>A0A495IL12</accession>
<dbReference type="CDD" id="cd06543">
    <property type="entry name" value="GH18_PF-ChiA-like"/>
    <property type="match status" value="1"/>
</dbReference>
<dbReference type="Gene3D" id="3.20.20.80">
    <property type="entry name" value="Glycosidases"/>
    <property type="match status" value="1"/>
</dbReference>
<dbReference type="PANTHER" id="PTHR42976">
    <property type="entry name" value="BIFUNCTIONAL CHITINASE/LYSOZYME-RELATED"/>
    <property type="match status" value="1"/>
</dbReference>
<dbReference type="InterPro" id="IPR001223">
    <property type="entry name" value="Glyco_hydro18_cat"/>
</dbReference>
<dbReference type="Proteomes" id="UP000280008">
    <property type="component" value="Unassembled WGS sequence"/>
</dbReference>
<dbReference type="AlphaFoldDB" id="A0A495IL12"/>
<evidence type="ECO:0000313" key="3">
    <source>
        <dbReference type="Proteomes" id="UP000280008"/>
    </source>
</evidence>
<dbReference type="RefSeq" id="WP_211331733.1">
    <property type="nucleotide sequence ID" value="NZ_RBKS01000001.1"/>
</dbReference>
<dbReference type="InterPro" id="IPR017853">
    <property type="entry name" value="GH"/>
</dbReference>
<dbReference type="EMBL" id="RBKS01000001">
    <property type="protein sequence ID" value="RKR76623.1"/>
    <property type="molecule type" value="Genomic_DNA"/>
</dbReference>
<sequence length="380" mass="39002">MIVRPAAGRAWRRLAVGVTAVAALAAVSALGGFGVTAASATPGPSSSGAPGASLAPAAHPVPILPAVPLPAHLVAPYVDVTAVPDLAAASRASGAADLTLAFLQTPTAGSCTVDWAGDTATPVAASTYGAAIDRIRLRGGDVIPSFGGYSADTTGTELADSCTSVPAIAADYERVITTYRVQRLDFDIEAASLDDTAAIQRRNEAIVLVEKWAAEHRRPISFSYTLPSTPQGLAPSGLAVLQSAAAVGARIATVNIMTFDYYDGASHDMAADARTAATALTGQLRSTISPRSSQAALWQQVGITQMIGIDDYGPSETLTVSGATGFIAWARSAGVGTVSFWALERDNGSCVGTKGASLCSGVAQSPWAFTRVFERFARRF</sequence>
<dbReference type="GO" id="GO:0005975">
    <property type="term" value="P:carbohydrate metabolic process"/>
    <property type="evidence" value="ECO:0007669"/>
    <property type="project" value="InterPro"/>
</dbReference>
<organism evidence="2 3">
    <name type="scientific">Frondihabitans australicus</name>
    <dbReference type="NCBI Taxonomy" id="386892"/>
    <lineage>
        <taxon>Bacteria</taxon>
        <taxon>Bacillati</taxon>
        <taxon>Actinomycetota</taxon>
        <taxon>Actinomycetes</taxon>
        <taxon>Micrococcales</taxon>
        <taxon>Microbacteriaceae</taxon>
        <taxon>Frondihabitans</taxon>
    </lineage>
</organism>
<reference evidence="2 3" key="1">
    <citation type="submission" date="2018-10" db="EMBL/GenBank/DDBJ databases">
        <title>Sequencing the genomes of 1000 actinobacteria strains.</title>
        <authorList>
            <person name="Klenk H.-P."/>
        </authorList>
    </citation>
    <scope>NUCLEOTIDE SEQUENCE [LARGE SCALE GENOMIC DNA]</scope>
    <source>
        <strain evidence="2 3">DSM 17894</strain>
    </source>
</reference>
<evidence type="ECO:0000313" key="2">
    <source>
        <dbReference type="EMBL" id="RKR76623.1"/>
    </source>
</evidence>
<name>A0A495IL12_9MICO</name>